<dbReference type="PANTHER" id="PTHR31845:SF32">
    <property type="entry name" value="MISCELLANEOUS ZN(II)2CYS6 TRANSCRIPTION FACTOR (EUROFUNG)-RELATED"/>
    <property type="match status" value="1"/>
</dbReference>
<feature type="compositionally biased region" description="Low complexity" evidence="8">
    <location>
        <begin position="95"/>
        <end position="110"/>
    </location>
</feature>
<dbReference type="RefSeq" id="XP_070888679.1">
    <property type="nucleotide sequence ID" value="XM_071027313.1"/>
</dbReference>
<comment type="caution">
    <text evidence="10">The sequence shown here is derived from an EMBL/GenBank/DDBJ whole genome shotgun (WGS) entry which is preliminary data.</text>
</comment>
<dbReference type="Proteomes" id="UP001610432">
    <property type="component" value="Unassembled WGS sequence"/>
</dbReference>
<name>A0ABR4LYX4_9EURO</name>
<keyword evidence="2" id="KW-0862">Zinc</keyword>
<proteinExistence type="predicted"/>
<keyword evidence="6" id="KW-0539">Nucleus</keyword>
<comment type="subcellular location">
    <subcellularLocation>
        <location evidence="1">Nucleus</location>
    </subcellularLocation>
</comment>
<keyword evidence="3" id="KW-0805">Transcription regulation</keyword>
<reference evidence="10 11" key="1">
    <citation type="submission" date="2024-07" db="EMBL/GenBank/DDBJ databases">
        <title>Section-level genome sequencing and comparative genomics of Aspergillus sections Usti and Cavernicolus.</title>
        <authorList>
            <consortium name="Lawrence Berkeley National Laboratory"/>
            <person name="Nybo J.L."/>
            <person name="Vesth T.C."/>
            <person name="Theobald S."/>
            <person name="Frisvad J.C."/>
            <person name="Larsen T.O."/>
            <person name="Kjaerboelling I."/>
            <person name="Rothschild-Mancinelli K."/>
            <person name="Lyhne E.K."/>
            <person name="Kogle M.E."/>
            <person name="Barry K."/>
            <person name="Clum A."/>
            <person name="Na H."/>
            <person name="Ledsgaard L."/>
            <person name="Lin J."/>
            <person name="Lipzen A."/>
            <person name="Kuo A."/>
            <person name="Riley R."/>
            <person name="Mondo S."/>
            <person name="Labutti K."/>
            <person name="Haridas S."/>
            <person name="Pangalinan J."/>
            <person name="Salamov A.A."/>
            <person name="Simmons B.A."/>
            <person name="Magnuson J.K."/>
            <person name="Chen J."/>
            <person name="Drula E."/>
            <person name="Henrissat B."/>
            <person name="Wiebenga A."/>
            <person name="Lubbers R.J."/>
            <person name="Gomes A.C."/>
            <person name="Macurrencykelacurrency M.R."/>
            <person name="Stajich J."/>
            <person name="Grigoriev I.V."/>
            <person name="Mortensen U.H."/>
            <person name="De Vries R.P."/>
            <person name="Baker S.E."/>
            <person name="Andersen M.R."/>
        </authorList>
    </citation>
    <scope>NUCLEOTIDE SEQUENCE [LARGE SCALE GENOMIC DNA]</scope>
    <source>
        <strain evidence="10 11">CBS 449.75</strain>
    </source>
</reference>
<organism evidence="10 11">
    <name type="scientific">Aspergillus lucknowensis</name>
    <dbReference type="NCBI Taxonomy" id="176173"/>
    <lineage>
        <taxon>Eukaryota</taxon>
        <taxon>Fungi</taxon>
        <taxon>Dikarya</taxon>
        <taxon>Ascomycota</taxon>
        <taxon>Pezizomycotina</taxon>
        <taxon>Eurotiomycetes</taxon>
        <taxon>Eurotiomycetidae</taxon>
        <taxon>Eurotiales</taxon>
        <taxon>Aspergillaceae</taxon>
        <taxon>Aspergillus</taxon>
        <taxon>Aspergillus subgen. Nidulantes</taxon>
    </lineage>
</organism>
<evidence type="ECO:0000256" key="4">
    <source>
        <dbReference type="ARBA" id="ARBA00023125"/>
    </source>
</evidence>
<dbReference type="InterPro" id="IPR001138">
    <property type="entry name" value="Zn2Cys6_DnaBD"/>
</dbReference>
<evidence type="ECO:0000313" key="10">
    <source>
        <dbReference type="EMBL" id="KAL2869700.1"/>
    </source>
</evidence>
<feature type="domain" description="Zn(2)-C6 fungal-type" evidence="9">
    <location>
        <begin position="14"/>
        <end position="44"/>
    </location>
</feature>
<dbReference type="PANTHER" id="PTHR31845">
    <property type="entry name" value="FINGER DOMAIN PROTEIN, PUTATIVE-RELATED"/>
    <property type="match status" value="1"/>
</dbReference>
<evidence type="ECO:0000256" key="3">
    <source>
        <dbReference type="ARBA" id="ARBA00023015"/>
    </source>
</evidence>
<evidence type="ECO:0000256" key="1">
    <source>
        <dbReference type="ARBA" id="ARBA00004123"/>
    </source>
</evidence>
<keyword evidence="5" id="KW-0804">Transcription</keyword>
<dbReference type="GeneID" id="98142385"/>
<feature type="region of interest" description="Disordered" evidence="8">
    <location>
        <begin position="88"/>
        <end position="134"/>
    </location>
</feature>
<protein>
    <recommendedName>
        <fullName evidence="9">Zn(2)-C6 fungal-type domain-containing protein</fullName>
    </recommendedName>
</protein>
<evidence type="ECO:0000256" key="5">
    <source>
        <dbReference type="ARBA" id="ARBA00023163"/>
    </source>
</evidence>
<feature type="compositionally biased region" description="Polar residues" evidence="8">
    <location>
        <begin position="111"/>
        <end position="121"/>
    </location>
</feature>
<keyword evidence="4" id="KW-0238">DNA-binding</keyword>
<evidence type="ECO:0000256" key="8">
    <source>
        <dbReference type="SAM" id="MobiDB-lite"/>
    </source>
</evidence>
<evidence type="ECO:0000256" key="6">
    <source>
        <dbReference type="ARBA" id="ARBA00023242"/>
    </source>
</evidence>
<evidence type="ECO:0000259" key="9">
    <source>
        <dbReference type="PROSITE" id="PS00463"/>
    </source>
</evidence>
<dbReference type="InterPro" id="IPR036864">
    <property type="entry name" value="Zn2-C6_fun-type_DNA-bd_sf"/>
</dbReference>
<feature type="coiled-coil region" evidence="7">
    <location>
        <begin position="57"/>
        <end position="84"/>
    </location>
</feature>
<accession>A0ABR4LYX4</accession>
<keyword evidence="7" id="KW-0175">Coiled coil</keyword>
<gene>
    <name evidence="10" type="ORF">BJX67DRAFT_320091</name>
</gene>
<evidence type="ECO:0000256" key="7">
    <source>
        <dbReference type="SAM" id="Coils"/>
    </source>
</evidence>
<evidence type="ECO:0000256" key="2">
    <source>
        <dbReference type="ARBA" id="ARBA00022833"/>
    </source>
</evidence>
<sequence length="590" mass="64966">MESAGWSTAPYGRACAGCAQAKCKCLVTEQGGSCARCRRLNRECRPAARSRKMNPLRRSAAAKTEQLERRLDELTSLLQVAGRTYAIPTTPEAASSDSGVSSGSRTSGPSQRPTQPSSIDTPQVEDGRSVATPDSLATDEEILNSFRLRLPFIPFIHLPPAISAAEVRETSPYLWQAMAILQCKDTQRRHALHDELKELFAKVLLVDCKRSFDLLQSVLVYLAWLGLECQPRKISLGPYMQIATGLVIDIGLNRAPPQNADNPTAQFIKVGPGPCRPWVSLIRTMDERRAVLGCFLLCSTISHTLARTDSLQWTPHMTECLDILANARETPNDAVLVQLVRAQRVVDKITKGIGFEYDATVEKNLSGAPFSFYLKGLQSEIDDIRARMPQELHQNSAVLLHLYHAESTIYELSLRKSAATSDPIDLTRLDHLYACLVAVQKRFEVFLSFPVASLESAPATVLLPLAHALITLLRLSTFEYPGWDLGVVRRIADLPSLAQQMSDRFALVPETVGIRNTPGGDPDSFTTTARILLGLKAGWAARLQSIQTTAMRPVDVPPLPDIDQHFVDSLLSSQDLSWFTEYPLPGAGQS</sequence>
<dbReference type="EMBL" id="JBFXLQ010000008">
    <property type="protein sequence ID" value="KAL2869700.1"/>
    <property type="molecule type" value="Genomic_DNA"/>
</dbReference>
<dbReference type="InterPro" id="IPR051089">
    <property type="entry name" value="prtT"/>
</dbReference>
<evidence type="ECO:0000313" key="11">
    <source>
        <dbReference type="Proteomes" id="UP001610432"/>
    </source>
</evidence>
<dbReference type="PROSITE" id="PS00463">
    <property type="entry name" value="ZN2_CY6_FUNGAL_1"/>
    <property type="match status" value="1"/>
</dbReference>
<dbReference type="Gene3D" id="4.10.240.10">
    <property type="entry name" value="Zn(2)-C6 fungal-type DNA-binding domain"/>
    <property type="match status" value="1"/>
</dbReference>
<dbReference type="CDD" id="cd00067">
    <property type="entry name" value="GAL4"/>
    <property type="match status" value="1"/>
</dbReference>
<keyword evidence="11" id="KW-1185">Reference proteome</keyword>